<proteinExistence type="inferred from homology"/>
<feature type="compositionally biased region" description="Basic and acidic residues" evidence="9">
    <location>
        <begin position="551"/>
        <end position="566"/>
    </location>
</feature>
<evidence type="ECO:0000256" key="8">
    <source>
        <dbReference type="ARBA" id="ARBA00047740"/>
    </source>
</evidence>
<reference evidence="11 12" key="1">
    <citation type="submission" date="2013-02" db="EMBL/GenBank/DDBJ databases">
        <title>The Genome Sequence of Plasmodium inui San Antonio 1.</title>
        <authorList>
            <consortium name="The Broad Institute Genome Sequencing Platform"/>
            <consortium name="The Broad Institute Genome Sequencing Center for Infectious Disease"/>
            <person name="Neafsey D."/>
            <person name="Cheeseman I."/>
            <person name="Volkman S."/>
            <person name="Adams J."/>
            <person name="Walker B."/>
            <person name="Young S.K."/>
            <person name="Zeng Q."/>
            <person name="Gargeya S."/>
            <person name="Fitzgerald M."/>
            <person name="Haas B."/>
            <person name="Abouelleil A."/>
            <person name="Alvarado L."/>
            <person name="Arachchi H.M."/>
            <person name="Berlin A.M."/>
            <person name="Chapman S.B."/>
            <person name="Dewar J."/>
            <person name="Goldberg J."/>
            <person name="Griggs A."/>
            <person name="Gujja S."/>
            <person name="Hansen M."/>
            <person name="Howarth C."/>
            <person name="Imamovic A."/>
            <person name="Larimer J."/>
            <person name="McCowan C."/>
            <person name="Murphy C."/>
            <person name="Neiman D."/>
            <person name="Pearson M."/>
            <person name="Priest M."/>
            <person name="Roberts A."/>
            <person name="Saif S."/>
            <person name="Shea T."/>
            <person name="Sisk P."/>
            <person name="Sykes S."/>
            <person name="Wortman J."/>
            <person name="Nusbaum C."/>
            <person name="Birren B."/>
        </authorList>
    </citation>
    <scope>NUCLEOTIDE SEQUENCE [LARGE SCALE GENOMIC DNA]</scope>
    <source>
        <strain evidence="11 12">San Antonio 1</strain>
    </source>
</reference>
<dbReference type="GO" id="GO:0005634">
    <property type="term" value="C:nucleus"/>
    <property type="evidence" value="ECO:0007669"/>
    <property type="project" value="UniProtKB-SubCell"/>
</dbReference>
<feature type="compositionally biased region" description="Acidic residues" evidence="9">
    <location>
        <begin position="229"/>
        <end position="241"/>
    </location>
</feature>
<evidence type="ECO:0000256" key="6">
    <source>
        <dbReference type="ARBA" id="ARBA00023242"/>
    </source>
</evidence>
<evidence type="ECO:0000313" key="11">
    <source>
        <dbReference type="EMBL" id="EUD67384.1"/>
    </source>
</evidence>
<feature type="region of interest" description="Disordered" evidence="9">
    <location>
        <begin position="117"/>
        <end position="153"/>
    </location>
</feature>
<dbReference type="InterPro" id="IPR037009">
    <property type="entry name" value="mRNA_triPase_Cet1_sf"/>
</dbReference>
<sequence length="574" mass="64870">MVREAHELLDGSRPIPIDKITYELSQNIILAFDSNELASSKDTQIEVETRIGLVIDKNKNRIRLPSNTDAIVESNYSDFSSGTDKHSFEYLLSYLHSLGGKTRKRWGASYGPFSSRVDNTKMGKEDRGGELNDFADGKVENGKGNLPPGQEEEQTLERENYIYEFFSTKKVRSVDKYYILPSDNSRVRVTTYLNDESGGENESLAKSLCKRNLNTWNIYMGNNKEYFDEMDEEEDEEDEEDTKGKNKKKTDYGGSGSVGRSGSGGGHARSGDDSVDYRIAINLEQTKRISKLFLSKISPVHERVKERTSFINKFLGIQLDLTKIKTKDDGELYEIEIEILSKSILKAMSNLRNKNDSNYLLFICSNLINNARGICRELCHFRKRKTLGKEPGLDGGGDNGVQSSYVHSSREKRKFEKYVHSVTPIIGDYMYRVVAKNEEKIHALLREESVSNKRKIEALQKIIDIRRHNKKSVKKISETYAENRWRVVRTEGALGEVVLVSEDSDGSDETEEPGEMGQLGDVDDSDERGAENVEPTGFNFDNSSASGSEGEGDKGEKGNSQRDSNKYKNFYSDT</sequence>
<dbReference type="GeneID" id="20037364"/>
<gene>
    <name evidence="11" type="ORF">C922_02090</name>
</gene>
<dbReference type="InterPro" id="IPR040343">
    <property type="entry name" value="Cet1/Ctl1"/>
</dbReference>
<feature type="domain" description="mRNA triphosphatase Cet1-like" evidence="10">
    <location>
        <begin position="272"/>
        <end position="339"/>
    </location>
</feature>
<dbReference type="OrthoDB" id="272147at2759"/>
<evidence type="ECO:0000256" key="1">
    <source>
        <dbReference type="ARBA" id="ARBA00001946"/>
    </source>
</evidence>
<dbReference type="EC" id="3.6.1.74" evidence="7"/>
<comment type="cofactor">
    <cofactor evidence="1">
        <name>Mg(2+)</name>
        <dbReference type="ChEBI" id="CHEBI:18420"/>
    </cofactor>
</comment>
<dbReference type="SUPFAM" id="SSF55154">
    <property type="entry name" value="CYTH-like phosphatases"/>
    <property type="match status" value="1"/>
</dbReference>
<protein>
    <recommendedName>
        <fullName evidence="7">mRNA 5'-phosphatase</fullName>
        <ecNumber evidence="7">3.6.1.74</ecNumber>
    </recommendedName>
</protein>
<dbReference type="InterPro" id="IPR033469">
    <property type="entry name" value="CYTH-like_dom_sf"/>
</dbReference>
<dbReference type="Pfam" id="PF02940">
    <property type="entry name" value="mRNA_triPase"/>
    <property type="match status" value="2"/>
</dbReference>
<evidence type="ECO:0000259" key="10">
    <source>
        <dbReference type="Pfam" id="PF02940"/>
    </source>
</evidence>
<dbReference type="AlphaFoldDB" id="W7AE45"/>
<feature type="compositionally biased region" description="Acidic residues" evidence="9">
    <location>
        <begin position="502"/>
        <end position="514"/>
    </location>
</feature>
<feature type="domain" description="mRNA triphosphatase Cet1-like" evidence="10">
    <location>
        <begin position="37"/>
        <end position="99"/>
    </location>
</feature>
<dbReference type="Proteomes" id="UP000030640">
    <property type="component" value="Unassembled WGS sequence"/>
</dbReference>
<dbReference type="PANTHER" id="PTHR28118:SF1">
    <property type="entry name" value="POLYNUCLEOTIDE 5'-TRIPHOSPHATASE CTL1-RELATED"/>
    <property type="match status" value="1"/>
</dbReference>
<dbReference type="VEuPathDB" id="PlasmoDB:C922_02090"/>
<feature type="compositionally biased region" description="Gly residues" evidence="9">
    <location>
        <begin position="253"/>
        <end position="268"/>
    </location>
</feature>
<keyword evidence="5" id="KW-0378">Hydrolase</keyword>
<evidence type="ECO:0000256" key="2">
    <source>
        <dbReference type="ARBA" id="ARBA00004123"/>
    </source>
</evidence>
<evidence type="ECO:0000256" key="5">
    <source>
        <dbReference type="ARBA" id="ARBA00022801"/>
    </source>
</evidence>
<evidence type="ECO:0000256" key="3">
    <source>
        <dbReference type="ARBA" id="ARBA00006345"/>
    </source>
</evidence>
<organism evidence="11 12">
    <name type="scientific">Plasmodium inui San Antonio 1</name>
    <dbReference type="NCBI Taxonomy" id="1237626"/>
    <lineage>
        <taxon>Eukaryota</taxon>
        <taxon>Sar</taxon>
        <taxon>Alveolata</taxon>
        <taxon>Apicomplexa</taxon>
        <taxon>Aconoidasida</taxon>
        <taxon>Haemosporida</taxon>
        <taxon>Plasmodiidae</taxon>
        <taxon>Plasmodium</taxon>
        <taxon>Plasmodium (Plasmodium)</taxon>
    </lineage>
</organism>
<keyword evidence="4" id="KW-0507">mRNA processing</keyword>
<accession>W7AE45</accession>
<dbReference type="GO" id="GO:0006397">
    <property type="term" value="P:mRNA processing"/>
    <property type="evidence" value="ECO:0007669"/>
    <property type="project" value="UniProtKB-KW"/>
</dbReference>
<dbReference type="InterPro" id="IPR004206">
    <property type="entry name" value="mRNA_triPase_Cet1"/>
</dbReference>
<evidence type="ECO:0000256" key="4">
    <source>
        <dbReference type="ARBA" id="ARBA00022664"/>
    </source>
</evidence>
<keyword evidence="12" id="KW-1185">Reference proteome</keyword>
<comment type="subcellular location">
    <subcellularLocation>
        <location evidence="2">Nucleus</location>
    </subcellularLocation>
</comment>
<evidence type="ECO:0000256" key="9">
    <source>
        <dbReference type="SAM" id="MobiDB-lite"/>
    </source>
</evidence>
<comment type="catalytic activity">
    <reaction evidence="8">
        <text>a 5'-end triphospho-ribonucleoside in mRNA + H2O = a 5'-end diphospho-ribonucleoside in mRNA + phosphate + H(+)</text>
        <dbReference type="Rhea" id="RHEA:67004"/>
        <dbReference type="Rhea" id="RHEA-COMP:17164"/>
        <dbReference type="Rhea" id="RHEA-COMP:17165"/>
        <dbReference type="ChEBI" id="CHEBI:15377"/>
        <dbReference type="ChEBI" id="CHEBI:15378"/>
        <dbReference type="ChEBI" id="CHEBI:43474"/>
        <dbReference type="ChEBI" id="CHEBI:167616"/>
        <dbReference type="ChEBI" id="CHEBI:167618"/>
        <dbReference type="EC" id="3.6.1.74"/>
    </reaction>
    <physiologicalReaction direction="left-to-right" evidence="8">
        <dbReference type="Rhea" id="RHEA:67005"/>
    </physiologicalReaction>
</comment>
<dbReference type="PANTHER" id="PTHR28118">
    <property type="entry name" value="POLYNUCLEOTIDE 5'-TRIPHOSPHATASE-RELATED"/>
    <property type="match status" value="1"/>
</dbReference>
<dbReference type="CDD" id="cd07470">
    <property type="entry name" value="CYTH-like_mRNA_RTPase"/>
    <property type="match status" value="1"/>
</dbReference>
<name>W7AE45_9APIC</name>
<feature type="region of interest" description="Disordered" evidence="9">
    <location>
        <begin position="229"/>
        <end position="271"/>
    </location>
</feature>
<dbReference type="GO" id="GO:0140818">
    <property type="term" value="F:mRNA 5'-triphosphate monophosphatase activity"/>
    <property type="evidence" value="ECO:0007669"/>
    <property type="project" value="UniProtKB-EC"/>
</dbReference>
<feature type="region of interest" description="Disordered" evidence="9">
    <location>
        <begin position="499"/>
        <end position="574"/>
    </location>
</feature>
<dbReference type="GO" id="GO:0004651">
    <property type="term" value="F:polynucleotide 5'-phosphatase activity"/>
    <property type="evidence" value="ECO:0007669"/>
    <property type="project" value="InterPro"/>
</dbReference>
<dbReference type="Gene3D" id="3.20.100.10">
    <property type="entry name" value="mRNA triphosphatase Cet1-like"/>
    <property type="match status" value="2"/>
</dbReference>
<keyword evidence="6" id="KW-0539">Nucleus</keyword>
<dbReference type="RefSeq" id="XP_008815911.1">
    <property type="nucleotide sequence ID" value="XM_008817689.1"/>
</dbReference>
<evidence type="ECO:0000313" key="12">
    <source>
        <dbReference type="Proteomes" id="UP000030640"/>
    </source>
</evidence>
<comment type="similarity">
    <text evidence="3">Belongs to the fungal TPase family.</text>
</comment>
<evidence type="ECO:0000256" key="7">
    <source>
        <dbReference type="ARBA" id="ARBA00035028"/>
    </source>
</evidence>
<dbReference type="EMBL" id="KI965466">
    <property type="protein sequence ID" value="EUD67384.1"/>
    <property type="molecule type" value="Genomic_DNA"/>
</dbReference>
<feature type="compositionally biased region" description="Basic and acidic residues" evidence="9">
    <location>
        <begin position="118"/>
        <end position="141"/>
    </location>
</feature>